<dbReference type="PATRIC" id="fig|1449976.3.peg.5924"/>
<dbReference type="GO" id="GO:0003700">
    <property type="term" value="F:DNA-binding transcription factor activity"/>
    <property type="evidence" value="ECO:0007669"/>
    <property type="project" value="InterPro"/>
</dbReference>
<dbReference type="Proteomes" id="UP000019225">
    <property type="component" value="Chromosome"/>
</dbReference>
<dbReference type="SMART" id="SM00418">
    <property type="entry name" value="HTH_ARSR"/>
    <property type="match status" value="1"/>
</dbReference>
<evidence type="ECO:0000256" key="2">
    <source>
        <dbReference type="ARBA" id="ARBA00023125"/>
    </source>
</evidence>
<protein>
    <recommendedName>
        <fullName evidence="4">HTH arsR-type domain-containing protein</fullName>
    </recommendedName>
</protein>
<keyword evidence="3" id="KW-0804">Transcription</keyword>
<dbReference type="KEGG" id="kal:KALB_5900"/>
<keyword evidence="6" id="KW-1185">Reference proteome</keyword>
<dbReference type="OrthoDB" id="3808065at2"/>
<dbReference type="InterPro" id="IPR001845">
    <property type="entry name" value="HTH_ArsR_DNA-bd_dom"/>
</dbReference>
<organism evidence="5 6">
    <name type="scientific">Kutzneria albida DSM 43870</name>
    <dbReference type="NCBI Taxonomy" id="1449976"/>
    <lineage>
        <taxon>Bacteria</taxon>
        <taxon>Bacillati</taxon>
        <taxon>Actinomycetota</taxon>
        <taxon>Actinomycetes</taxon>
        <taxon>Pseudonocardiales</taxon>
        <taxon>Pseudonocardiaceae</taxon>
        <taxon>Kutzneria</taxon>
    </lineage>
</organism>
<dbReference type="Pfam" id="PF12840">
    <property type="entry name" value="HTH_20"/>
    <property type="match status" value="1"/>
</dbReference>
<keyword evidence="2" id="KW-0238">DNA-binding</keyword>
<evidence type="ECO:0000313" key="5">
    <source>
        <dbReference type="EMBL" id="AHH99261.1"/>
    </source>
</evidence>
<dbReference type="CDD" id="cd00090">
    <property type="entry name" value="HTH_ARSR"/>
    <property type="match status" value="1"/>
</dbReference>
<accession>W5WFA6</accession>
<dbReference type="STRING" id="1449976.KALB_5900"/>
<dbReference type="PANTHER" id="PTHR43132">
    <property type="entry name" value="ARSENICAL RESISTANCE OPERON REPRESSOR ARSR-RELATED"/>
    <property type="match status" value="1"/>
</dbReference>
<feature type="domain" description="HTH arsR-type" evidence="4">
    <location>
        <begin position="198"/>
        <end position="269"/>
    </location>
</feature>
<reference evidence="5 6" key="1">
    <citation type="journal article" date="2014" name="BMC Genomics">
        <title>Complete genome sequence of producer of the glycopeptide antibiotic Aculeximycin Kutzneria albida DSM 43870T, a representative of minor genus of Pseudonocardiaceae.</title>
        <authorList>
            <person name="Rebets Y."/>
            <person name="Tokovenko B."/>
            <person name="Lushchyk I."/>
            <person name="Ruckert C."/>
            <person name="Zaburannyi N."/>
            <person name="Bechthold A."/>
            <person name="Kalinowski J."/>
            <person name="Luzhetskyy A."/>
        </authorList>
    </citation>
    <scope>NUCLEOTIDE SEQUENCE [LARGE SCALE GENOMIC DNA]</scope>
    <source>
        <strain evidence="5">DSM 43870</strain>
    </source>
</reference>
<evidence type="ECO:0000256" key="1">
    <source>
        <dbReference type="ARBA" id="ARBA00023015"/>
    </source>
</evidence>
<dbReference type="InterPro" id="IPR036390">
    <property type="entry name" value="WH_DNA-bd_sf"/>
</dbReference>
<keyword evidence="1" id="KW-0805">Transcription regulation</keyword>
<evidence type="ECO:0000313" key="6">
    <source>
        <dbReference type="Proteomes" id="UP000019225"/>
    </source>
</evidence>
<evidence type="ECO:0000256" key="3">
    <source>
        <dbReference type="ARBA" id="ARBA00023163"/>
    </source>
</evidence>
<dbReference type="Gene3D" id="1.10.10.10">
    <property type="entry name" value="Winged helix-like DNA-binding domain superfamily/Winged helix DNA-binding domain"/>
    <property type="match status" value="1"/>
</dbReference>
<dbReference type="PANTHER" id="PTHR43132:SF8">
    <property type="entry name" value="HTH-TYPE TRANSCRIPTIONAL REGULATOR KMTR"/>
    <property type="match status" value="1"/>
</dbReference>
<dbReference type="AlphaFoldDB" id="W5WFA6"/>
<dbReference type="InterPro" id="IPR036388">
    <property type="entry name" value="WH-like_DNA-bd_sf"/>
</dbReference>
<dbReference type="RefSeq" id="WP_025359189.1">
    <property type="nucleotide sequence ID" value="NZ_CP007155.1"/>
</dbReference>
<name>W5WFA6_9PSEU</name>
<dbReference type="InterPro" id="IPR011991">
    <property type="entry name" value="ArsR-like_HTH"/>
</dbReference>
<evidence type="ECO:0000259" key="4">
    <source>
        <dbReference type="SMART" id="SM00418"/>
    </source>
</evidence>
<proteinExistence type="predicted"/>
<dbReference type="EMBL" id="CP007155">
    <property type="protein sequence ID" value="AHH99261.1"/>
    <property type="molecule type" value="Genomic_DNA"/>
</dbReference>
<dbReference type="HOGENOM" id="CLU_063235_1_1_11"/>
<dbReference type="SUPFAM" id="SSF46785">
    <property type="entry name" value="Winged helix' DNA-binding domain"/>
    <property type="match status" value="1"/>
</dbReference>
<gene>
    <name evidence="5" type="ORF">KALB_5900</name>
</gene>
<dbReference type="InterPro" id="IPR051011">
    <property type="entry name" value="Metal_resp_trans_reg"/>
</dbReference>
<dbReference type="GO" id="GO:0003677">
    <property type="term" value="F:DNA binding"/>
    <property type="evidence" value="ECO:0007669"/>
    <property type="project" value="UniProtKB-KW"/>
</dbReference>
<sequence length="291" mass="30628">MVRIHFTAEDLGRITLRVTLGPLAQSVLALGALGRSGVAPHGPWRSRVTAQLRGQPALAGLLTAGPVDGLSVLLEDPARSAALLGLWRVAVAPYWDRMAGQLTAECAVRGRAAMSEGVPALLSTLHTRIEWSAPVLELPGQDLTVRLRGRGLVLCPSLFPLPSGGLFLDGDRPALLFAAPPDRATAEWIFGAAAEGPGALGSLVGHTRAAVLRELTATRSTGELAERLGISPAGASQHTTVLRHSGLIATRRVRNRVLHSLTPLGQALLRGRSWTTAPAHRAHTASADQPR</sequence>
<dbReference type="eggNOG" id="COG0640">
    <property type="taxonomic scope" value="Bacteria"/>
</dbReference>